<dbReference type="PANTHER" id="PTHR43780:SF2">
    <property type="entry name" value="1-AMINOCYCLOPROPANE-1-CARBOXYLATE DEAMINASE-RELATED"/>
    <property type="match status" value="1"/>
</dbReference>
<dbReference type="InterPro" id="IPR036052">
    <property type="entry name" value="TrpB-like_PALP_sf"/>
</dbReference>
<evidence type="ECO:0000256" key="2">
    <source>
        <dbReference type="ARBA" id="ARBA00008639"/>
    </source>
</evidence>
<keyword evidence="3" id="KW-0663">Pyridoxal phosphate</keyword>
<dbReference type="EMBL" id="FPHG01000064">
    <property type="protein sequence ID" value="SFV64086.1"/>
    <property type="molecule type" value="Genomic_DNA"/>
</dbReference>
<evidence type="ECO:0000313" key="4">
    <source>
        <dbReference type="EMBL" id="SFV64086.1"/>
    </source>
</evidence>
<dbReference type="GO" id="GO:0019148">
    <property type="term" value="F:D-cysteine desulfhydrase activity"/>
    <property type="evidence" value="ECO:0007669"/>
    <property type="project" value="TreeGrafter"/>
</dbReference>
<evidence type="ECO:0000256" key="1">
    <source>
        <dbReference type="ARBA" id="ARBA00001933"/>
    </source>
</evidence>
<gene>
    <name evidence="4" type="ORF">MNB_SV-9-255</name>
</gene>
<dbReference type="InterPro" id="IPR027278">
    <property type="entry name" value="ACCD_DCysDesulf"/>
</dbReference>
<organism evidence="4">
    <name type="scientific">hydrothermal vent metagenome</name>
    <dbReference type="NCBI Taxonomy" id="652676"/>
    <lineage>
        <taxon>unclassified sequences</taxon>
        <taxon>metagenomes</taxon>
        <taxon>ecological metagenomes</taxon>
    </lineage>
</organism>
<sequence>MRRQKLNFQKELNLPSSIDEFSYKGDSFYIKRDDTIHSKFSGNKARKLYYYLQTDFPKINKIISYGSNQSNAMYSMSELANMKNWDFDYYVDHIPSYLKDNPQGNYLKALNNGMNILIKNEESINIDNNTLFIEEGARGKEAEYGIKILAKEITEWQESNNIKDLKVFLPSGTGTTALYLQKHLKYRVYTTPCVGDEVYLKKQFSMLEKDTKQHPTILNTEKKYHFGKLYKEFYAVYKELKNNGIEFDLLYDPKGWIIVSLNPDIFTETTLYIHQGGLIGNESMLPRYERKY</sequence>
<dbReference type="AlphaFoldDB" id="A0A1W1CE79"/>
<dbReference type="SUPFAM" id="SSF53686">
    <property type="entry name" value="Tryptophan synthase beta subunit-like PLP-dependent enzymes"/>
    <property type="match status" value="1"/>
</dbReference>
<evidence type="ECO:0000256" key="3">
    <source>
        <dbReference type="ARBA" id="ARBA00022898"/>
    </source>
</evidence>
<protein>
    <submittedName>
        <fullName evidence="4">Pyridoxal phosphate-dependent deaminase, putative</fullName>
    </submittedName>
</protein>
<dbReference type="PANTHER" id="PTHR43780">
    <property type="entry name" value="1-AMINOCYCLOPROPANE-1-CARBOXYLATE DEAMINASE-RELATED"/>
    <property type="match status" value="1"/>
</dbReference>
<comment type="similarity">
    <text evidence="2">Belongs to the ACC deaminase/D-cysteine desulfhydrase family.</text>
</comment>
<reference evidence="4" key="1">
    <citation type="submission" date="2016-10" db="EMBL/GenBank/DDBJ databases">
        <authorList>
            <person name="de Groot N.N."/>
        </authorList>
    </citation>
    <scope>NUCLEOTIDE SEQUENCE</scope>
</reference>
<accession>A0A1W1CE79</accession>
<name>A0A1W1CE79_9ZZZZ</name>
<dbReference type="Gene3D" id="3.40.50.1100">
    <property type="match status" value="2"/>
</dbReference>
<proteinExistence type="inferred from homology"/>
<comment type="cofactor">
    <cofactor evidence="1">
        <name>pyridoxal 5'-phosphate</name>
        <dbReference type="ChEBI" id="CHEBI:597326"/>
    </cofactor>
</comment>